<organism evidence="1">
    <name type="scientific">Human immunodeficiency virus type 1</name>
    <name type="common">HIV-1</name>
    <dbReference type="NCBI Taxonomy" id="11676"/>
    <lineage>
        <taxon>Viruses</taxon>
        <taxon>Riboviria</taxon>
        <taxon>Pararnavirae</taxon>
        <taxon>Artverviricota</taxon>
        <taxon>Revtraviricetes</taxon>
        <taxon>Ortervirales</taxon>
        <taxon>Retroviridae</taxon>
        <taxon>Orthoretrovirinae</taxon>
        <taxon>Lentivirus</taxon>
        <taxon>Lentivirus humimdef1</taxon>
    </lineage>
</organism>
<reference evidence="1" key="1">
    <citation type="journal article" date="2015" name="J. Clin. Microbiol.">
        <title>Long-Range HIV Genotyping Using Viral RNA and Proviral DNA for Analysis of HIV Drug Resistance and HIV Clustering.</title>
        <authorList>
            <person name="Novitsky V."/>
            <person name="Zahralban-Steele M."/>
            <person name="McLane M.F."/>
            <person name="Moyo S."/>
            <person name="van Widenfelt E."/>
            <person name="Gaseitsiwe S."/>
            <person name="Makhema J."/>
            <person name="Essex M."/>
        </authorList>
    </citation>
    <scope>NUCLEOTIDE SEQUENCE</scope>
    <source>
        <strain evidence="1">Bcpp_00498_amp2</strain>
    </source>
</reference>
<sequence>MRVKRMLKSYQRW</sequence>
<dbReference type="EMBL" id="KR861310">
    <property type="protein sequence ID" value="AKN10927.1"/>
    <property type="molecule type" value="Genomic_DNA"/>
</dbReference>
<evidence type="ECO:0000313" key="1">
    <source>
        <dbReference type="EMBL" id="AKN10927.1"/>
    </source>
</evidence>
<protein>
    <submittedName>
        <fullName evidence="1">Truncated envelope glycoprotein</fullName>
    </submittedName>
</protein>
<gene>
    <name evidence="1" type="primary">vpu</name>
</gene>
<keyword evidence="1" id="KW-0946">Virion</keyword>
<keyword evidence="1" id="KW-0261">Viral envelope protein</keyword>
<name>A0A0H3YD20_HV1</name>
<proteinExistence type="predicted"/>
<organismHost>
    <name type="scientific">Homo sapiens</name>
    <name type="common">Human</name>
    <dbReference type="NCBI Taxonomy" id="9606"/>
</organismHost>
<accession>A0A0H3YD20</accession>
<dbReference type="GO" id="GO:0019031">
    <property type="term" value="C:viral envelope"/>
    <property type="evidence" value="ECO:0007669"/>
    <property type="project" value="UniProtKB-KW"/>
</dbReference>